<dbReference type="Gene3D" id="3.40.50.2020">
    <property type="match status" value="1"/>
</dbReference>
<dbReference type="InterPro" id="IPR000836">
    <property type="entry name" value="PRTase_dom"/>
</dbReference>
<dbReference type="InterPro" id="IPR029057">
    <property type="entry name" value="PRTase-like"/>
</dbReference>
<dbReference type="SUPFAM" id="SSF53271">
    <property type="entry name" value="PRTase-like"/>
    <property type="match status" value="1"/>
</dbReference>
<dbReference type="InterPro" id="IPR051910">
    <property type="entry name" value="ComF/GntX_DNA_util-trans"/>
</dbReference>
<evidence type="ECO:0000313" key="2">
    <source>
        <dbReference type="EMBL" id="PPK85711.1"/>
    </source>
</evidence>
<dbReference type="PANTHER" id="PTHR47505">
    <property type="entry name" value="DNA UTILIZATION PROTEIN YHGH"/>
    <property type="match status" value="1"/>
</dbReference>
<keyword evidence="3" id="KW-1185">Reference proteome</keyword>
<proteinExistence type="inferred from homology"/>
<dbReference type="OrthoDB" id="9779910at2"/>
<dbReference type="RefSeq" id="WP_104420198.1">
    <property type="nucleotide sequence ID" value="NZ_PTJC01000006.1"/>
</dbReference>
<evidence type="ECO:0000256" key="1">
    <source>
        <dbReference type="ARBA" id="ARBA00008007"/>
    </source>
</evidence>
<dbReference type="CDD" id="cd06223">
    <property type="entry name" value="PRTases_typeI"/>
    <property type="match status" value="1"/>
</dbReference>
<dbReference type="EMBL" id="PTJC01000006">
    <property type="protein sequence ID" value="PPK85711.1"/>
    <property type="molecule type" value="Genomic_DNA"/>
</dbReference>
<dbReference type="Proteomes" id="UP000237662">
    <property type="component" value="Unassembled WGS sequence"/>
</dbReference>
<gene>
    <name evidence="2" type="ORF">CLV84_2614</name>
</gene>
<reference evidence="2 3" key="1">
    <citation type="submission" date="2018-02" db="EMBL/GenBank/DDBJ databases">
        <title>Genomic Encyclopedia of Archaeal and Bacterial Type Strains, Phase II (KMG-II): from individual species to whole genera.</title>
        <authorList>
            <person name="Goeker M."/>
        </authorList>
    </citation>
    <scope>NUCLEOTIDE SEQUENCE [LARGE SCALE GENOMIC DNA]</scope>
    <source>
        <strain evidence="2 3">DSM 29526</strain>
    </source>
</reference>
<protein>
    <submittedName>
        <fullName evidence="2">ComF family protein</fullName>
    </submittedName>
</protein>
<name>A0A2S6I3S1_9BACT</name>
<accession>A0A2S6I3S1</accession>
<organism evidence="2 3">
    <name type="scientific">Neolewinella xylanilytica</name>
    <dbReference type="NCBI Taxonomy" id="1514080"/>
    <lineage>
        <taxon>Bacteria</taxon>
        <taxon>Pseudomonadati</taxon>
        <taxon>Bacteroidota</taxon>
        <taxon>Saprospiria</taxon>
        <taxon>Saprospirales</taxon>
        <taxon>Lewinellaceae</taxon>
        <taxon>Neolewinella</taxon>
    </lineage>
</organism>
<evidence type="ECO:0000313" key="3">
    <source>
        <dbReference type="Proteomes" id="UP000237662"/>
    </source>
</evidence>
<dbReference type="PANTHER" id="PTHR47505:SF1">
    <property type="entry name" value="DNA UTILIZATION PROTEIN YHGH"/>
    <property type="match status" value="1"/>
</dbReference>
<comment type="similarity">
    <text evidence="1">Belongs to the ComF/GntX family.</text>
</comment>
<comment type="caution">
    <text evidence="2">The sequence shown here is derived from an EMBL/GenBank/DDBJ whole genome shotgun (WGS) entry which is preliminary data.</text>
</comment>
<dbReference type="AlphaFoldDB" id="A0A2S6I3S1"/>
<sequence>MGLADIFRGLTSLFFPSLCLHCRRSLDRGSDLLCVGCDADLPLSDSYLQPENAVTDRLAGRFPLTYGAYAYTFRDGTVCQRLIHALKYHDRPDVGVALGRRFGTYLQSAEPLRGLTGIVPVPIHRRRRRQRGYNQAEEIACGLAESLSVTVYPDALQRAAFAGSQTKRDKLQRLENVRHSFRVGRGDFRNGHLLLVDDVLTTGATIDFCAEALIAAHPGLQISVVTLAVAER</sequence>